<dbReference type="FunFam" id="3.40.50.620:FF:000006">
    <property type="entry name" value="bifunctional 3'-phosphoadenosine 5'-phosphosulfate synthase 1"/>
    <property type="match status" value="1"/>
</dbReference>
<dbReference type="Proteomes" id="UP000030680">
    <property type="component" value="Unassembled WGS sequence"/>
</dbReference>
<reference evidence="16" key="1">
    <citation type="journal article" date="2013" name="Science">
        <title>Gene transfer from bacteria and archaea facilitated evolution of an extremophilic eukaryote.</title>
        <authorList>
            <person name="Schonknecht G."/>
            <person name="Chen W.H."/>
            <person name="Ternes C.M."/>
            <person name="Barbier G.G."/>
            <person name="Shrestha R.P."/>
            <person name="Stanke M."/>
            <person name="Brautigam A."/>
            <person name="Baker B.J."/>
            <person name="Banfield J.F."/>
            <person name="Garavito R.M."/>
            <person name="Carr K."/>
            <person name="Wilkerson C."/>
            <person name="Rensing S.A."/>
            <person name="Gagneul D."/>
            <person name="Dickenson N.E."/>
            <person name="Oesterhelt C."/>
            <person name="Lercher M.J."/>
            <person name="Weber A.P."/>
        </authorList>
    </citation>
    <scope>NUCLEOTIDE SEQUENCE [LARGE SCALE GENOMIC DNA]</scope>
    <source>
        <strain evidence="16">074W</strain>
    </source>
</reference>
<dbReference type="OMA" id="IEIYKHH"/>
<name>M2XPH2_GALSU</name>
<keyword evidence="4" id="KW-0150">Chloroplast</keyword>
<dbReference type="EC" id="2.7.7.4" evidence="3"/>
<dbReference type="InterPro" id="IPR025980">
    <property type="entry name" value="ATP-Sase_PUA-like_dom"/>
</dbReference>
<evidence type="ECO:0000256" key="9">
    <source>
        <dbReference type="ARBA" id="ARBA00022840"/>
    </source>
</evidence>
<comment type="similarity">
    <text evidence="11">Belongs to the sulfate adenylyltransferase family.</text>
</comment>
<feature type="domain" description="ATP-sulfurylase PUA-like" evidence="14">
    <location>
        <begin position="100"/>
        <end position="258"/>
    </location>
</feature>
<evidence type="ECO:0000313" key="15">
    <source>
        <dbReference type="EMBL" id="EME32107.1"/>
    </source>
</evidence>
<dbReference type="Pfam" id="PF14306">
    <property type="entry name" value="PUA_2"/>
    <property type="match status" value="1"/>
</dbReference>
<dbReference type="GO" id="GO:0000103">
    <property type="term" value="P:sulfate assimilation"/>
    <property type="evidence" value="ECO:0007669"/>
    <property type="project" value="InterPro"/>
</dbReference>
<dbReference type="InterPro" id="IPR024951">
    <property type="entry name" value="Sulfurylase_cat_dom"/>
</dbReference>
<keyword evidence="16" id="KW-1185">Reference proteome</keyword>
<gene>
    <name evidence="15" type="ORF">Gasu_08490</name>
</gene>
<keyword evidence="10" id="KW-0809">Transit peptide</keyword>
<dbReference type="OrthoDB" id="506431at2759"/>
<dbReference type="SUPFAM" id="SSF88697">
    <property type="entry name" value="PUA domain-like"/>
    <property type="match status" value="1"/>
</dbReference>
<evidence type="ECO:0000256" key="8">
    <source>
        <dbReference type="ARBA" id="ARBA00022741"/>
    </source>
</evidence>
<evidence type="ECO:0000256" key="5">
    <source>
        <dbReference type="ARBA" id="ARBA00022640"/>
    </source>
</evidence>
<dbReference type="InterPro" id="IPR002650">
    <property type="entry name" value="Sulphate_adenylyltransferase"/>
</dbReference>
<dbReference type="FunFam" id="3.10.400.10:FF:000002">
    <property type="entry name" value="ATP sulfurylase 2"/>
    <property type="match status" value="1"/>
</dbReference>
<dbReference type="GO" id="GO:0009507">
    <property type="term" value="C:chloroplast"/>
    <property type="evidence" value="ECO:0007669"/>
    <property type="project" value="UniProtKB-SubCell"/>
</dbReference>
<dbReference type="PANTHER" id="PTHR11055">
    <property type="entry name" value="BIFUNCTIONAL 3'-PHOSPHOADENOSINE 5'-PHOSPHOSULFATE SYNTHASE"/>
    <property type="match status" value="1"/>
</dbReference>
<dbReference type="KEGG" id="gsl:Gasu_08490"/>
<dbReference type="eggNOG" id="KOG0636">
    <property type="taxonomic scope" value="Eukaryota"/>
</dbReference>
<proteinExistence type="inferred from homology"/>
<dbReference type="Gene3D" id="3.40.50.620">
    <property type="entry name" value="HUPs"/>
    <property type="match status" value="1"/>
</dbReference>
<dbReference type="GO" id="GO:0005524">
    <property type="term" value="F:ATP binding"/>
    <property type="evidence" value="ECO:0007669"/>
    <property type="project" value="UniProtKB-KW"/>
</dbReference>
<dbReference type="GeneID" id="17090706"/>
<dbReference type="InterPro" id="IPR014729">
    <property type="entry name" value="Rossmann-like_a/b/a_fold"/>
</dbReference>
<evidence type="ECO:0000259" key="14">
    <source>
        <dbReference type="Pfam" id="PF14306"/>
    </source>
</evidence>
<accession>M2XPH2</accession>
<dbReference type="Pfam" id="PF01747">
    <property type="entry name" value="ATP-sulfurylase"/>
    <property type="match status" value="1"/>
</dbReference>
<keyword evidence="6 15" id="KW-0808">Transferase</keyword>
<evidence type="ECO:0000259" key="13">
    <source>
        <dbReference type="Pfam" id="PF01747"/>
    </source>
</evidence>
<keyword evidence="7 15" id="KW-0548">Nucleotidyltransferase</keyword>
<comment type="catalytic activity">
    <reaction evidence="12">
        <text>sulfate + ATP + H(+) = adenosine 5'-phosphosulfate + diphosphate</text>
        <dbReference type="Rhea" id="RHEA:18133"/>
        <dbReference type="ChEBI" id="CHEBI:15378"/>
        <dbReference type="ChEBI" id="CHEBI:16189"/>
        <dbReference type="ChEBI" id="CHEBI:30616"/>
        <dbReference type="ChEBI" id="CHEBI:33019"/>
        <dbReference type="ChEBI" id="CHEBI:58243"/>
        <dbReference type="EC" id="2.7.7.4"/>
    </reaction>
</comment>
<dbReference type="AlphaFoldDB" id="M2XPH2"/>
<keyword evidence="9" id="KW-0067">ATP-binding</keyword>
<dbReference type="RefSeq" id="XP_005708627.1">
    <property type="nucleotide sequence ID" value="XM_005708570.1"/>
</dbReference>
<evidence type="ECO:0000256" key="12">
    <source>
        <dbReference type="ARBA" id="ARBA00049370"/>
    </source>
</evidence>
<keyword evidence="8" id="KW-0547">Nucleotide-binding</keyword>
<sequence length="502" mass="57187">MKSAFVYDGCGPKKPRNSDLWRSKKLDKSLNTSTKSYSVLVRRNMTRFINPTPGGHVALRATAEHQTTSSTFETGQDTITRIDEVRKEPNVVESQEELLQVKELYVPLEKKEETILEAEELVKLTLSELDLQWLHVLADGWAAPLEGFMKEDEYLQSLHFSTLRLKDGTIVNQSIPIVLPISNSDKERIGTERKVALCHPDFPGKPVAVLRNIEIFHHHKEERCARTFGITDPRHPYTSVIYESGDWLVGGKLEVLERIKYGDGLDSYRYSPRQLKEEFRRREADAVFVFQLRNPIHNGHALLMNSCREKLLQKGFKKPLLLVHQIGGKVKDDDVPLDIRIAQNEAILEEGILDPHNTIIGIFPSPMIYAGPKEVQWHAKARMNAGCKFYIVGRDPAGMKHPGTNRDMYDPWHGKKVLMMAPGLEKLEILPFQVAAYNLKSGGMEFFDSSRPEDFLFISGTKMRKFASTGEEPPAGFMGKKAWEILASYYQNKREDTPPQSR</sequence>
<evidence type="ECO:0000313" key="16">
    <source>
        <dbReference type="Proteomes" id="UP000030680"/>
    </source>
</evidence>
<dbReference type="SUPFAM" id="SSF52374">
    <property type="entry name" value="Nucleotidylyl transferase"/>
    <property type="match status" value="1"/>
</dbReference>
<dbReference type="GO" id="GO:0004020">
    <property type="term" value="F:adenylylsulfate kinase activity"/>
    <property type="evidence" value="ECO:0007669"/>
    <property type="project" value="TreeGrafter"/>
</dbReference>
<dbReference type="Gramene" id="EME32107">
    <property type="protein sequence ID" value="EME32107"/>
    <property type="gene ID" value="Gasu_08490"/>
</dbReference>
<dbReference type="EMBL" id="KB454488">
    <property type="protein sequence ID" value="EME32107.1"/>
    <property type="molecule type" value="Genomic_DNA"/>
</dbReference>
<evidence type="ECO:0000256" key="2">
    <source>
        <dbReference type="ARBA" id="ARBA00005048"/>
    </source>
</evidence>
<comment type="pathway">
    <text evidence="2">Sulfur metabolism; hydrogen sulfide biosynthesis; sulfite from sulfate: step 1/3.</text>
</comment>
<organism evidence="15 16">
    <name type="scientific">Galdieria sulphuraria</name>
    <name type="common">Red alga</name>
    <dbReference type="NCBI Taxonomy" id="130081"/>
    <lineage>
        <taxon>Eukaryota</taxon>
        <taxon>Rhodophyta</taxon>
        <taxon>Bangiophyceae</taxon>
        <taxon>Galdieriales</taxon>
        <taxon>Galdieriaceae</taxon>
        <taxon>Galdieria</taxon>
    </lineage>
</organism>
<evidence type="ECO:0000256" key="7">
    <source>
        <dbReference type="ARBA" id="ARBA00022695"/>
    </source>
</evidence>
<evidence type="ECO:0000256" key="3">
    <source>
        <dbReference type="ARBA" id="ARBA00012391"/>
    </source>
</evidence>
<evidence type="ECO:0000256" key="6">
    <source>
        <dbReference type="ARBA" id="ARBA00022679"/>
    </source>
</evidence>
<evidence type="ECO:0000256" key="10">
    <source>
        <dbReference type="ARBA" id="ARBA00022946"/>
    </source>
</evidence>
<keyword evidence="5" id="KW-0934">Plastid</keyword>
<dbReference type="InterPro" id="IPR015947">
    <property type="entry name" value="PUA-like_sf"/>
</dbReference>
<evidence type="ECO:0000256" key="4">
    <source>
        <dbReference type="ARBA" id="ARBA00022528"/>
    </source>
</evidence>
<evidence type="ECO:0000256" key="1">
    <source>
        <dbReference type="ARBA" id="ARBA00004229"/>
    </source>
</evidence>
<dbReference type="Gene3D" id="3.10.400.10">
    <property type="entry name" value="Sulfate adenylyltransferase"/>
    <property type="match status" value="1"/>
</dbReference>
<evidence type="ECO:0000256" key="11">
    <source>
        <dbReference type="ARBA" id="ARBA00037980"/>
    </source>
</evidence>
<dbReference type="CDD" id="cd00517">
    <property type="entry name" value="ATPS"/>
    <property type="match status" value="1"/>
</dbReference>
<feature type="domain" description="Sulphate adenylyltransferase catalytic" evidence="13">
    <location>
        <begin position="267"/>
        <end position="488"/>
    </location>
</feature>
<dbReference type="GO" id="GO:0004781">
    <property type="term" value="F:sulfate adenylyltransferase (ATP) activity"/>
    <property type="evidence" value="ECO:0007669"/>
    <property type="project" value="UniProtKB-EC"/>
</dbReference>
<dbReference type="STRING" id="130081.M2XPH2"/>
<dbReference type="NCBIfam" id="TIGR00339">
    <property type="entry name" value="sopT"/>
    <property type="match status" value="1"/>
</dbReference>
<dbReference type="PANTHER" id="PTHR11055:SF1">
    <property type="entry name" value="PAPS SYNTHETASE, ISOFORM D"/>
    <property type="match status" value="1"/>
</dbReference>
<protein>
    <recommendedName>
        <fullName evidence="3">sulfate adenylyltransferase</fullName>
        <ecNumber evidence="3">2.7.7.4</ecNumber>
    </recommendedName>
</protein>
<comment type="subcellular location">
    <subcellularLocation>
        <location evidence="1">Plastid</location>
        <location evidence="1">Chloroplast</location>
    </subcellularLocation>
</comment>